<organism evidence="1 2">
    <name type="scientific">Nitrosomonas mobilis</name>
    <dbReference type="NCBI Taxonomy" id="51642"/>
    <lineage>
        <taxon>Bacteria</taxon>
        <taxon>Pseudomonadati</taxon>
        <taxon>Pseudomonadota</taxon>
        <taxon>Betaproteobacteria</taxon>
        <taxon>Nitrosomonadales</taxon>
        <taxon>Nitrosomonadaceae</taxon>
        <taxon>Nitrosomonas</taxon>
    </lineage>
</organism>
<name>A0A1G5SJ05_9PROT</name>
<proteinExistence type="predicted"/>
<evidence type="ECO:0000313" key="1">
    <source>
        <dbReference type="EMBL" id="SCZ87072.1"/>
    </source>
</evidence>
<reference evidence="1 2" key="1">
    <citation type="submission" date="2016-10" db="EMBL/GenBank/DDBJ databases">
        <authorList>
            <person name="de Groot N.N."/>
        </authorList>
    </citation>
    <scope>NUCLEOTIDE SEQUENCE [LARGE SCALE GENOMIC DNA]</scope>
    <source>
        <strain evidence="1">1</strain>
    </source>
</reference>
<evidence type="ECO:0000313" key="2">
    <source>
        <dbReference type="Proteomes" id="UP000198729"/>
    </source>
</evidence>
<dbReference type="AlphaFoldDB" id="A0A1G5SJ05"/>
<dbReference type="EMBL" id="FMWO01000102">
    <property type="protein sequence ID" value="SCZ87072.1"/>
    <property type="molecule type" value="Genomic_DNA"/>
</dbReference>
<gene>
    <name evidence="1" type="ORF">NSMM_90039</name>
</gene>
<sequence length="66" mass="7195">MVGDALDAAEDLGWKVARLPAQKRGSGNNQFTAELLTTLVTQQPDFMLTINDMRFDEAGVLASLLE</sequence>
<keyword evidence="2" id="KW-1185">Reference proteome</keyword>
<accession>A0A1G5SJ05</accession>
<protein>
    <submittedName>
        <fullName evidence="1">Uncharacterized protein</fullName>
    </submittedName>
</protein>
<dbReference type="Proteomes" id="UP000198729">
    <property type="component" value="Unassembled WGS sequence"/>
</dbReference>
<dbReference type="STRING" id="51642.NSMM_90039"/>
<dbReference type="RefSeq" id="WP_090288466.1">
    <property type="nucleotide sequence ID" value="NZ_FMWO01000102.1"/>
</dbReference>